<feature type="compositionally biased region" description="Basic and acidic residues" evidence="1">
    <location>
        <begin position="461"/>
        <end position="471"/>
    </location>
</feature>
<organism evidence="4 5">
    <name type="scientific">Frankliniella fusca</name>
    <dbReference type="NCBI Taxonomy" id="407009"/>
    <lineage>
        <taxon>Eukaryota</taxon>
        <taxon>Metazoa</taxon>
        <taxon>Ecdysozoa</taxon>
        <taxon>Arthropoda</taxon>
        <taxon>Hexapoda</taxon>
        <taxon>Insecta</taxon>
        <taxon>Pterygota</taxon>
        <taxon>Neoptera</taxon>
        <taxon>Paraneoptera</taxon>
        <taxon>Thysanoptera</taxon>
        <taxon>Terebrantia</taxon>
        <taxon>Thripoidea</taxon>
        <taxon>Thripidae</taxon>
        <taxon>Frankliniella</taxon>
    </lineage>
</organism>
<dbReference type="InterPro" id="IPR027417">
    <property type="entry name" value="P-loop_NTPase"/>
</dbReference>
<dbReference type="Pfam" id="PF14214">
    <property type="entry name" value="Helitron_like_N"/>
    <property type="match status" value="1"/>
</dbReference>
<keyword evidence="5" id="KW-1185">Reference proteome</keyword>
<accession>A0AAE1HZL8</accession>
<feature type="region of interest" description="Disordered" evidence="1">
    <location>
        <begin position="415"/>
        <end position="519"/>
    </location>
</feature>
<dbReference type="EMBL" id="JAHWGI010001401">
    <property type="protein sequence ID" value="KAK3929595.1"/>
    <property type="molecule type" value="Genomic_DNA"/>
</dbReference>
<reference evidence="4" key="2">
    <citation type="journal article" date="2023" name="BMC Genomics">
        <title>Pest status, molecular evolution, and epigenetic factors derived from the genome assembly of Frankliniella fusca, a thysanopteran phytovirus vector.</title>
        <authorList>
            <person name="Catto M.A."/>
            <person name="Labadie P.E."/>
            <person name="Jacobson A.L."/>
            <person name="Kennedy G.G."/>
            <person name="Srinivasan R."/>
            <person name="Hunt B.G."/>
        </authorList>
    </citation>
    <scope>NUCLEOTIDE SEQUENCE</scope>
    <source>
        <strain evidence="4">PL_HMW_Pooled</strain>
    </source>
</reference>
<sequence length="1475" mass="167449">MSESDEVTPISEEEFEELTGLYYEMIGAEAAEFLGGEEVEQVLDELDAADSLLVLAEGGTPPPPYIEPPSPQELPLPPWAWLDEPPAPVSPLPLTPPPATQDAAAGTSRGLIGDLCVGMSRDRRPGRYVRARVNPHVADDDPAPADAGAGVPPQAADAAPGLDFAVIIEELSALRAAGAAGPVAAAGPAGSAGPAAGPAGYAGYGPYAARADPAAGSAGPAGAGGFPGLAAFLGANEPAGLGATFAFGPEVVNAQTMLALRKAVPSYDGRVSYGVFRQDFDDLVSAYPGLTDRQRFTLLLSALYKDFKSMEVSDFTLDFVYIDDETTSQTRLRNPLPRQIKLDCGLTLKITSAVLEDIRRQAEIVVEEEERCANDDDPSCSNNNTLYEIHLGTDVVICLDKKELDSILKKCENNEKDDTSIDTESDDDEKKSDTKKGSGTENSQDETKQKKRRTKSADQSNDDKDTDEQKKSTKRKTSNENSKIDKKSNRNNSKRRRPSKDDDSNDDEPDSSDEELNKINRAAKQIPTYKSVRNLERMKYYKVLDIMQVETTRGKTIRLKLEDQSVPHDKFCYTYMPKALLDELFAHIDGLIQKIKSETGLYFQFRGMKGLAFKNHLKIKARERQRKRRKLQTSKERKIENRKAKERMRRLRTQERYAICKKYLAARKRLQRQMKRYGGTYEDNGIMDMFQLDFISFEKSLIWQECKTCHKRVILPCYQQMKCGRYCHLFTKDNNMDPGIVPNELTGLTYIEKQLICRVHPVFSVYKVNRVQYKYKGQVINFPQNVQTVADKLPHLVADLNNLVVVKLTSDVELKDFYVRKDKVLNALCWLKANNPLYNDVVIDYCRIAALPDEGNVFNDLSNLVTDPSQSQCEDSAEYDGDIFKSSGVPEIRDPSLNNTLNDCLLWPQIGNFPINEFGNPGYLTLAFPHLFPYSEADYSMPRKHKIPLPLYVQHLMQYKDGRFANDERFRYFIMNTEMRWNALNLGNLYVKKNDFFSKMTVQQLKEHMVTDKNLVKQIMYYGSRIRTTKSYWNARCGELLDMVQQIGTPTVFFTLSAADYYWPNLFRLLESVVYRYIAKYASKSEIKSNTYNDIMTDILDKKCVESEDCKKGIRKLLLSTCAERDYSAQEVMHFLMGNHFYEKSRDFVVINLKNRDWVSISYGFGSNNLIDNYINRPSTLEKLSIFELAKWYHVKDGEFKRRKRFFPRLNKSFNEVEYYTYMSQIFYPWRSISDVGFVDENIKSHVDSCIGKYIQNCDIQENVADLEDPICDPSSKVKDNEQILSEFNPNIKSKGLGKTRKDLKYKWHKYSGKIRRDDVQIINEYLRKDFEIGFSLSECLPDLNTEQLQFLHFIKLAVSKAIGMPGTGKSYLLKACVKYIIEELGSESVKILAPTGVAAKNVEGQTLHSFLLLGKEMSGEGVEKSGHALQQWSLLLNYELKLEYQIESVWFMDKTTSSKPAQLMSLKIAFLLSF</sequence>
<comment type="caution">
    <text evidence="4">The sequence shown here is derived from an EMBL/GenBank/DDBJ whole genome shotgun (WGS) entry which is preliminary data.</text>
</comment>
<proteinExistence type="predicted"/>
<evidence type="ECO:0000259" key="3">
    <source>
        <dbReference type="Pfam" id="PF20209"/>
    </source>
</evidence>
<dbReference type="Gene3D" id="3.40.50.300">
    <property type="entry name" value="P-loop containing nucleotide triphosphate hydrolases"/>
    <property type="match status" value="1"/>
</dbReference>
<dbReference type="InterPro" id="IPR046700">
    <property type="entry name" value="DUF6570"/>
</dbReference>
<feature type="compositionally biased region" description="Acidic residues" evidence="1">
    <location>
        <begin position="503"/>
        <end position="514"/>
    </location>
</feature>
<reference evidence="4" key="1">
    <citation type="submission" date="2021-07" db="EMBL/GenBank/DDBJ databases">
        <authorList>
            <person name="Catto M.A."/>
            <person name="Jacobson A."/>
            <person name="Kennedy G."/>
            <person name="Labadie P."/>
            <person name="Hunt B.G."/>
            <person name="Srinivasan R."/>
        </authorList>
    </citation>
    <scope>NUCLEOTIDE SEQUENCE</scope>
    <source>
        <strain evidence="4">PL_HMW_Pooled</strain>
        <tissue evidence="4">Head</tissue>
    </source>
</reference>
<feature type="region of interest" description="Disordered" evidence="1">
    <location>
        <begin position="624"/>
        <end position="647"/>
    </location>
</feature>
<feature type="domain" description="DUF6570" evidence="3">
    <location>
        <begin position="729"/>
        <end position="847"/>
    </location>
</feature>
<dbReference type="Pfam" id="PF13245">
    <property type="entry name" value="AAA_19"/>
    <property type="match status" value="1"/>
</dbReference>
<feature type="compositionally biased region" description="Basic and acidic residues" evidence="1">
    <location>
        <begin position="633"/>
        <end position="643"/>
    </location>
</feature>
<evidence type="ECO:0000313" key="4">
    <source>
        <dbReference type="EMBL" id="KAK3929595.1"/>
    </source>
</evidence>
<evidence type="ECO:0000259" key="2">
    <source>
        <dbReference type="Pfam" id="PF14214"/>
    </source>
</evidence>
<gene>
    <name evidence="4" type="ORF">KUF71_003602</name>
</gene>
<dbReference type="Proteomes" id="UP001219518">
    <property type="component" value="Unassembled WGS sequence"/>
</dbReference>
<feature type="compositionally biased region" description="Basic and acidic residues" evidence="1">
    <location>
        <begin position="428"/>
        <end position="438"/>
    </location>
</feature>
<dbReference type="InterPro" id="IPR025476">
    <property type="entry name" value="Helitron_helicase-like"/>
</dbReference>
<protein>
    <submittedName>
        <fullName evidence="4">Halomucin</fullName>
    </submittedName>
</protein>
<dbReference type="InterPro" id="IPR051055">
    <property type="entry name" value="PIF1_helicase"/>
</dbReference>
<dbReference type="SUPFAM" id="SSF52540">
    <property type="entry name" value="P-loop containing nucleoside triphosphate hydrolases"/>
    <property type="match status" value="1"/>
</dbReference>
<dbReference type="PANTHER" id="PTHR47642:SF5">
    <property type="entry name" value="ATP-DEPENDENT DNA HELICASE"/>
    <property type="match status" value="1"/>
</dbReference>
<name>A0AAE1HZL8_9NEOP</name>
<feature type="domain" description="Helitron helicase-like" evidence="2">
    <location>
        <begin position="952"/>
        <end position="1070"/>
    </location>
</feature>
<evidence type="ECO:0000256" key="1">
    <source>
        <dbReference type="SAM" id="MobiDB-lite"/>
    </source>
</evidence>
<evidence type="ECO:0000313" key="5">
    <source>
        <dbReference type="Proteomes" id="UP001219518"/>
    </source>
</evidence>
<dbReference type="PANTHER" id="PTHR47642">
    <property type="entry name" value="ATP-DEPENDENT DNA HELICASE"/>
    <property type="match status" value="1"/>
</dbReference>
<dbReference type="Pfam" id="PF20209">
    <property type="entry name" value="DUF6570"/>
    <property type="match status" value="1"/>
</dbReference>